<keyword evidence="1" id="KW-0812">Transmembrane</keyword>
<organism evidence="2 3">
    <name type="scientific">Candidatus Pantoea varia</name>
    <dbReference type="NCBI Taxonomy" id="1881036"/>
    <lineage>
        <taxon>Bacteria</taxon>
        <taxon>Pseudomonadati</taxon>
        <taxon>Pseudomonadota</taxon>
        <taxon>Gammaproteobacteria</taxon>
        <taxon>Enterobacterales</taxon>
        <taxon>Erwiniaceae</taxon>
        <taxon>Pantoea</taxon>
    </lineage>
</organism>
<evidence type="ECO:0000313" key="3">
    <source>
        <dbReference type="Proteomes" id="UP000198968"/>
    </source>
</evidence>
<dbReference type="OrthoDB" id="4302993at2"/>
<name>A0A1I5F5D8_9GAMM</name>
<reference evidence="3" key="1">
    <citation type="submission" date="2016-10" db="EMBL/GenBank/DDBJ databases">
        <authorList>
            <person name="Varghese N."/>
            <person name="Submissions S."/>
        </authorList>
    </citation>
    <scope>NUCLEOTIDE SEQUENCE [LARGE SCALE GENOMIC DNA]</scope>
    <source>
        <strain evidence="3">OV426</strain>
    </source>
</reference>
<sequence length="74" mass="7448">MNPLLLSLAAGVLIGLLYGLLKVRSPAPPAIALVGLLGMLLGGALVQAVLPAEKPATALQQPDVPPVQSSSRIS</sequence>
<dbReference type="NCBIfam" id="TIGR03510">
    <property type="entry name" value="XapX"/>
    <property type="match status" value="1"/>
</dbReference>
<protein>
    <submittedName>
        <fullName evidence="2">XapX domain-containing protein</fullName>
    </submittedName>
</protein>
<proteinExistence type="predicted"/>
<dbReference type="AlphaFoldDB" id="A0A1I5F5D8"/>
<evidence type="ECO:0000313" key="2">
    <source>
        <dbReference type="EMBL" id="SFO18944.1"/>
    </source>
</evidence>
<dbReference type="RefSeq" id="WP_090965455.1">
    <property type="nucleotide sequence ID" value="NZ_FOVG01000003.1"/>
</dbReference>
<keyword evidence="3" id="KW-1185">Reference proteome</keyword>
<keyword evidence="1" id="KW-0472">Membrane</keyword>
<dbReference type="InterPro" id="IPR009872">
    <property type="entry name" value="DUF1427"/>
</dbReference>
<feature type="transmembrane region" description="Helical" evidence="1">
    <location>
        <begin position="29"/>
        <end position="50"/>
    </location>
</feature>
<dbReference type="Proteomes" id="UP000198968">
    <property type="component" value="Unassembled WGS sequence"/>
</dbReference>
<dbReference type="Pfam" id="PF07235">
    <property type="entry name" value="DUF1427"/>
    <property type="match status" value="1"/>
</dbReference>
<gene>
    <name evidence="2" type="ORF">SAMN05428971_3267</name>
</gene>
<evidence type="ECO:0000256" key="1">
    <source>
        <dbReference type="SAM" id="Phobius"/>
    </source>
</evidence>
<accession>A0A1I5F5D8</accession>
<dbReference type="InterPro" id="IPR020017">
    <property type="entry name" value="XapX_domain"/>
</dbReference>
<dbReference type="EMBL" id="FOVG01000003">
    <property type="protein sequence ID" value="SFO18944.1"/>
    <property type="molecule type" value="Genomic_DNA"/>
</dbReference>
<keyword evidence="1" id="KW-1133">Transmembrane helix</keyword>